<feature type="transmembrane region" description="Helical" evidence="7">
    <location>
        <begin position="364"/>
        <end position="382"/>
    </location>
</feature>
<evidence type="ECO:0000256" key="6">
    <source>
        <dbReference type="ARBA" id="ARBA00038076"/>
    </source>
</evidence>
<feature type="domain" description="ABC3 transporter permease C-terminal" evidence="8">
    <location>
        <begin position="273"/>
        <end position="392"/>
    </location>
</feature>
<feature type="transmembrane region" description="Helical" evidence="7">
    <location>
        <begin position="742"/>
        <end position="762"/>
    </location>
</feature>
<dbReference type="RefSeq" id="WP_123520618.1">
    <property type="nucleotide sequence ID" value="NZ_JBHLWF010000021.1"/>
</dbReference>
<feature type="transmembrane region" description="Helical" evidence="7">
    <location>
        <begin position="415"/>
        <end position="435"/>
    </location>
</feature>
<evidence type="ECO:0000259" key="8">
    <source>
        <dbReference type="Pfam" id="PF02687"/>
    </source>
</evidence>
<keyword evidence="3 7" id="KW-0812">Transmembrane</keyword>
<proteinExistence type="inferred from homology"/>
<feature type="transmembrane region" description="Helical" evidence="7">
    <location>
        <begin position="271"/>
        <end position="291"/>
    </location>
</feature>
<dbReference type="Proteomes" id="UP000294599">
    <property type="component" value="Unassembled WGS sequence"/>
</dbReference>
<evidence type="ECO:0000256" key="7">
    <source>
        <dbReference type="SAM" id="Phobius"/>
    </source>
</evidence>
<evidence type="ECO:0000256" key="5">
    <source>
        <dbReference type="ARBA" id="ARBA00023136"/>
    </source>
</evidence>
<dbReference type="AlphaFoldDB" id="A0A4R3LA35"/>
<keyword evidence="5 7" id="KW-0472">Membrane</keyword>
<feature type="domain" description="MacB-like periplasmic core" evidence="9">
    <location>
        <begin position="23"/>
        <end position="233"/>
    </location>
</feature>
<dbReference type="InterPro" id="IPR025857">
    <property type="entry name" value="MacB_PCD"/>
</dbReference>
<evidence type="ECO:0000313" key="10">
    <source>
        <dbReference type="EMBL" id="TCS94356.1"/>
    </source>
</evidence>
<evidence type="ECO:0000256" key="2">
    <source>
        <dbReference type="ARBA" id="ARBA00022475"/>
    </source>
</evidence>
<comment type="caution">
    <text evidence="10">The sequence shown here is derived from an EMBL/GenBank/DDBJ whole genome shotgun (WGS) entry which is preliminary data.</text>
</comment>
<evidence type="ECO:0000256" key="3">
    <source>
        <dbReference type="ARBA" id="ARBA00022692"/>
    </source>
</evidence>
<dbReference type="GO" id="GO:0022857">
    <property type="term" value="F:transmembrane transporter activity"/>
    <property type="evidence" value="ECO:0007669"/>
    <property type="project" value="TreeGrafter"/>
</dbReference>
<dbReference type="PANTHER" id="PTHR30572:SF4">
    <property type="entry name" value="ABC TRANSPORTER PERMEASE YTRF"/>
    <property type="match status" value="1"/>
</dbReference>
<comment type="similarity">
    <text evidence="6">Belongs to the ABC-4 integral membrane protein family.</text>
</comment>
<feature type="transmembrane region" description="Helical" evidence="7">
    <location>
        <begin position="322"/>
        <end position="344"/>
    </location>
</feature>
<dbReference type="GO" id="GO:0005886">
    <property type="term" value="C:plasma membrane"/>
    <property type="evidence" value="ECO:0007669"/>
    <property type="project" value="UniProtKB-SubCell"/>
</dbReference>
<keyword evidence="11" id="KW-1185">Reference proteome</keyword>
<keyword evidence="4 7" id="KW-1133">Transmembrane helix</keyword>
<evidence type="ECO:0000313" key="11">
    <source>
        <dbReference type="Proteomes" id="UP000294599"/>
    </source>
</evidence>
<evidence type="ECO:0000259" key="9">
    <source>
        <dbReference type="Pfam" id="PF12704"/>
    </source>
</evidence>
<dbReference type="OrthoDB" id="5953812at2"/>
<keyword evidence="2" id="KW-1003">Cell membrane</keyword>
<reference evidence="10 11" key="1">
    <citation type="submission" date="2019-03" db="EMBL/GenBank/DDBJ databases">
        <title>Genomic Encyclopedia of Type Strains, Phase IV (KMG-IV): sequencing the most valuable type-strain genomes for metagenomic binning, comparative biology and taxonomic classification.</title>
        <authorList>
            <person name="Goeker M."/>
        </authorList>
    </citation>
    <scope>NUCLEOTIDE SEQUENCE [LARGE SCALE GENOMIC DNA]</scope>
    <source>
        <strain evidence="10 11">DSM 21944</strain>
    </source>
</reference>
<feature type="transmembrane region" description="Helical" evidence="7">
    <location>
        <begin position="20"/>
        <end position="43"/>
    </location>
</feature>
<dbReference type="NCBIfam" id="TIGR03434">
    <property type="entry name" value="ADOP"/>
    <property type="match status" value="1"/>
</dbReference>
<accession>A0A4R3LA35</accession>
<dbReference type="InterPro" id="IPR017800">
    <property type="entry name" value="ADOP"/>
</dbReference>
<dbReference type="Pfam" id="PF12704">
    <property type="entry name" value="MacB_PCD"/>
    <property type="match status" value="2"/>
</dbReference>
<feature type="domain" description="MacB-like periplasmic core" evidence="9">
    <location>
        <begin position="469"/>
        <end position="653"/>
    </location>
</feature>
<gene>
    <name evidence="10" type="ORF">EDC25_12326</name>
</gene>
<evidence type="ECO:0000256" key="1">
    <source>
        <dbReference type="ARBA" id="ARBA00004651"/>
    </source>
</evidence>
<feature type="transmembrane region" description="Helical" evidence="7">
    <location>
        <begin position="774"/>
        <end position="794"/>
    </location>
</feature>
<organism evidence="10 11">
    <name type="scientific">Pseudofulvimonas gallinarii</name>
    <dbReference type="NCBI Taxonomy" id="634155"/>
    <lineage>
        <taxon>Bacteria</taxon>
        <taxon>Pseudomonadati</taxon>
        <taxon>Pseudomonadota</taxon>
        <taxon>Gammaproteobacteria</taxon>
        <taxon>Lysobacterales</taxon>
        <taxon>Rhodanobacteraceae</taxon>
        <taxon>Pseudofulvimonas</taxon>
    </lineage>
</organism>
<feature type="transmembrane region" description="Helical" evidence="7">
    <location>
        <begin position="690"/>
        <end position="711"/>
    </location>
</feature>
<name>A0A4R3LA35_9GAMM</name>
<protein>
    <submittedName>
        <fullName evidence="10">Putative permease</fullName>
    </submittedName>
</protein>
<dbReference type="Pfam" id="PF02687">
    <property type="entry name" value="FtsX"/>
    <property type="match status" value="2"/>
</dbReference>
<sequence length="810" mass="85895">MTAFLDHFRHALRRLAAQPVFFATAVLTLMLGIGAVTSIFTVYDAVFLKPLPFRDADRIVRVLRDQPPVSSSPVSPPVLREWQAGHGGVFDAFGAWVPQTVSLTGEGEAVRLNAYLVTPGFWQVFSQPVALGRAFGDEEENAGERVVVIGEALWRDRFDRSPDVIGREIRLNGEAWRVIGVTEAGFRYPEDAQLWMPSFLPANTAGRGSNSFAPVARLRQGVSATQAQAAMRAVTQAQAAEFPDNHAGLTARVMPLRALVGRTLQSPMSTLLAAAVVVLLIACANLANLMLTRGQSRAQELALRRALGAGTGRLLGDVMAEAALIALAGAVLALSVAPFAVHALLAMAPDLLPSYNAPGVDLRAIAITAGLALATLMLFAWWPARRAASADPVQAMQGASRSQTGSRAQVRLRSWLVRIEMALAMMLLVGAGLLIDSLRRLSQVDAGLAEPQSVLAAGISMPAPVMQPGEDFGDWYARSRVVIAPRIDAIVQRLGSLPGVSSVAISERLPASGQGGWNGDFGIAGRELPDERLVEYRFVSPDYFRTFGIALKSGRAFNANEGDEALFPTTALVNESFVRTYLGGDDAVGAQVSTFDGGEKTIVGVVADVRQQGLDRPAVPEIYFPARTVPVGDLVVAVKTQGDALALSDSLRRAMKEVAADTPVLAVRTMDAVVGDTLALRRFNMSLSTAFAAVAVLLAVIGLYGVIAWSVGQRRREIGVRQSLGATRGAIHRMVLGDGLRIVLPGLLAGAIGAVLLGRLVAAQLYGVDAGSPVVMLLAALLLAAVAMLACLVPTRRAARVSPMTALRDD</sequence>
<dbReference type="InterPro" id="IPR050250">
    <property type="entry name" value="Macrolide_Exporter_MacB"/>
</dbReference>
<comment type="subcellular location">
    <subcellularLocation>
        <location evidence="1">Cell membrane</location>
        <topology evidence="1">Multi-pass membrane protein</topology>
    </subcellularLocation>
</comment>
<evidence type="ECO:0000256" key="4">
    <source>
        <dbReference type="ARBA" id="ARBA00022989"/>
    </source>
</evidence>
<dbReference type="InterPro" id="IPR003838">
    <property type="entry name" value="ABC3_permease_C"/>
</dbReference>
<dbReference type="PANTHER" id="PTHR30572">
    <property type="entry name" value="MEMBRANE COMPONENT OF TRANSPORTER-RELATED"/>
    <property type="match status" value="1"/>
</dbReference>
<dbReference type="EMBL" id="SMAF01000023">
    <property type="protein sequence ID" value="TCS94356.1"/>
    <property type="molecule type" value="Genomic_DNA"/>
</dbReference>
<feature type="domain" description="ABC3 transporter permease C-terminal" evidence="8">
    <location>
        <begin position="690"/>
        <end position="803"/>
    </location>
</feature>